<name>A0ABU7UVZ0_9CLOT</name>
<evidence type="ECO:0000313" key="2">
    <source>
        <dbReference type="Proteomes" id="UP001498469"/>
    </source>
</evidence>
<protein>
    <submittedName>
        <fullName evidence="1">Uncharacterized protein</fullName>
    </submittedName>
</protein>
<accession>A0ABU7UVZ0</accession>
<organism evidence="1 2">
    <name type="scientific">Clostridium frigoriphilum</name>
    <dbReference type="NCBI Taxonomy" id="443253"/>
    <lineage>
        <taxon>Bacteria</taxon>
        <taxon>Bacillati</taxon>
        <taxon>Bacillota</taxon>
        <taxon>Clostridia</taxon>
        <taxon>Eubacteriales</taxon>
        <taxon>Clostridiaceae</taxon>
        <taxon>Clostridium</taxon>
    </lineage>
</organism>
<keyword evidence="2" id="KW-1185">Reference proteome</keyword>
<dbReference type="Proteomes" id="UP001498469">
    <property type="component" value="Unassembled WGS sequence"/>
</dbReference>
<evidence type="ECO:0000313" key="1">
    <source>
        <dbReference type="EMBL" id="MEF2114934.1"/>
    </source>
</evidence>
<proteinExistence type="predicted"/>
<sequence length="105" mass="11947">MKFYATLNENKICTGISQLSGEVIQDDMIEITSADASYMWKKYENGKWSVGTFEPISTAPVEEFETLKADNIILKQKIYDAEQVANNNSLDYQKLLETLIESEVI</sequence>
<dbReference type="EMBL" id="JAZHFS010000033">
    <property type="protein sequence ID" value="MEF2114934.1"/>
    <property type="molecule type" value="Genomic_DNA"/>
</dbReference>
<reference evidence="1 2" key="1">
    <citation type="submission" date="2023-11" db="EMBL/GenBank/DDBJ databases">
        <title>Draft genome sequence of a psychrophilic Clostridium strain from permafrost water brine.</title>
        <authorList>
            <person name="Shcherbakova V.A."/>
            <person name="Trubitsyn V.E."/>
            <person name="Zakharyuk A.G."/>
        </authorList>
    </citation>
    <scope>NUCLEOTIDE SEQUENCE [LARGE SCALE GENOMIC DNA]</scope>
    <source>
        <strain evidence="1 2">14F</strain>
    </source>
</reference>
<dbReference type="RefSeq" id="WP_216247936.1">
    <property type="nucleotide sequence ID" value="NZ_JAZHFS010000033.1"/>
</dbReference>
<gene>
    <name evidence="1" type="ORF">SJI18_21835</name>
</gene>
<comment type="caution">
    <text evidence="1">The sequence shown here is derived from an EMBL/GenBank/DDBJ whole genome shotgun (WGS) entry which is preliminary data.</text>
</comment>